<evidence type="ECO:0000256" key="1">
    <source>
        <dbReference type="SAM" id="Phobius"/>
    </source>
</evidence>
<sequence>MLLFSGLIDHLLLAFAYRDFSWGLIGMFIFAPLAIALGYYLLQKAVKVIINKKKI</sequence>
<keyword evidence="1" id="KW-0812">Transmembrane</keyword>
<proteinExistence type="predicted"/>
<keyword evidence="1" id="KW-0472">Membrane</keyword>
<gene>
    <name evidence="2" type="ORF">METZ01_LOCUS259200</name>
</gene>
<organism evidence="2">
    <name type="scientific">marine metagenome</name>
    <dbReference type="NCBI Taxonomy" id="408172"/>
    <lineage>
        <taxon>unclassified sequences</taxon>
        <taxon>metagenomes</taxon>
        <taxon>ecological metagenomes</taxon>
    </lineage>
</organism>
<dbReference type="AlphaFoldDB" id="A0A382J398"/>
<evidence type="ECO:0000313" key="2">
    <source>
        <dbReference type="EMBL" id="SVC06346.1"/>
    </source>
</evidence>
<keyword evidence="1" id="KW-1133">Transmembrane helix</keyword>
<dbReference type="EMBL" id="UINC01071446">
    <property type="protein sequence ID" value="SVC06346.1"/>
    <property type="molecule type" value="Genomic_DNA"/>
</dbReference>
<reference evidence="2" key="1">
    <citation type="submission" date="2018-05" db="EMBL/GenBank/DDBJ databases">
        <authorList>
            <person name="Lanie J.A."/>
            <person name="Ng W.-L."/>
            <person name="Kazmierczak K.M."/>
            <person name="Andrzejewski T.M."/>
            <person name="Davidsen T.M."/>
            <person name="Wayne K.J."/>
            <person name="Tettelin H."/>
            <person name="Glass J.I."/>
            <person name="Rusch D."/>
            <person name="Podicherti R."/>
            <person name="Tsui H.-C.T."/>
            <person name="Winkler M.E."/>
        </authorList>
    </citation>
    <scope>NUCLEOTIDE SEQUENCE</scope>
</reference>
<name>A0A382J398_9ZZZZ</name>
<protein>
    <submittedName>
        <fullName evidence="2">Uncharacterized protein</fullName>
    </submittedName>
</protein>
<accession>A0A382J398</accession>
<feature type="transmembrane region" description="Helical" evidence="1">
    <location>
        <begin position="20"/>
        <end position="42"/>
    </location>
</feature>